<protein>
    <submittedName>
        <fullName evidence="3">3-oxoacyl-ACP reductase</fullName>
        <ecNumber evidence="3">1.1.1.100</ecNumber>
    </submittedName>
</protein>
<gene>
    <name evidence="3" type="ORF">BRUM_1037</name>
</gene>
<dbReference type="GO" id="GO:0030497">
    <property type="term" value="P:fatty acid elongation"/>
    <property type="evidence" value="ECO:0007669"/>
    <property type="project" value="TreeGrafter"/>
</dbReference>
<dbReference type="Proteomes" id="UP000029078">
    <property type="component" value="Unassembled WGS sequence"/>
</dbReference>
<comment type="similarity">
    <text evidence="1">Belongs to the short-chain dehydrogenases/reductases (SDR) family.</text>
</comment>
<evidence type="ECO:0000256" key="2">
    <source>
        <dbReference type="ARBA" id="ARBA00023002"/>
    </source>
</evidence>
<dbReference type="FunFam" id="3.40.50.720:FF:000173">
    <property type="entry name" value="3-oxoacyl-[acyl-carrier protein] reductase"/>
    <property type="match status" value="1"/>
</dbReference>
<dbReference type="EC" id="1.1.1.100" evidence="3"/>
<keyword evidence="2 3" id="KW-0560">Oxidoreductase</keyword>
<evidence type="ECO:0000313" key="4">
    <source>
        <dbReference type="Proteomes" id="UP000029078"/>
    </source>
</evidence>
<dbReference type="PROSITE" id="PS00061">
    <property type="entry name" value="ADH_SHORT"/>
    <property type="match status" value="1"/>
</dbReference>
<dbReference type="RefSeq" id="WP_026645960.1">
    <property type="nucleotide sequence ID" value="NZ_JACJUA010000003.1"/>
</dbReference>
<dbReference type="InterPro" id="IPR020904">
    <property type="entry name" value="Sc_DH/Rdtase_CS"/>
</dbReference>
<dbReference type="InterPro" id="IPR002347">
    <property type="entry name" value="SDR_fam"/>
</dbReference>
<sequence length="264" mass="27860">MQHSDLLPLDGRVAVVTGASRGIGAAIARRLVRAGACVVIDYVSDDERAQQCARHIMDDCDAAGRVITCKADVTDAGQVRDMVSTTVTTFGGLDILVNNAFAHYSFDPRNRRTFDAIGWNNYAAQLEGCLKGAYNTCEAVLPQMRRQAGGRIINISSNLVDSPIVPYHDYTAAKGALVGFTRSLAQEAGAWGVTVNAIAAGLTVGTDSSRATTEDVREQIIKSTPMGRLATADDIAGAVAMLAGDDAAFITGQTLHVDGGLVMR</sequence>
<accession>A0A087D2S0</accession>
<evidence type="ECO:0000313" key="3">
    <source>
        <dbReference type="EMBL" id="KFI89820.1"/>
    </source>
</evidence>
<dbReference type="GO" id="GO:0004316">
    <property type="term" value="F:3-oxoacyl-[acyl-carrier-protein] reductase (NADPH) activity"/>
    <property type="evidence" value="ECO:0007669"/>
    <property type="project" value="UniProtKB-EC"/>
</dbReference>
<dbReference type="PANTHER" id="PTHR42760">
    <property type="entry name" value="SHORT-CHAIN DEHYDROGENASES/REDUCTASES FAMILY MEMBER"/>
    <property type="match status" value="1"/>
</dbReference>
<dbReference type="PRINTS" id="PR00080">
    <property type="entry name" value="SDRFAMILY"/>
</dbReference>
<comment type="caution">
    <text evidence="3">The sequence shown here is derived from an EMBL/GenBank/DDBJ whole genome shotgun (WGS) entry which is preliminary data.</text>
</comment>
<dbReference type="SUPFAM" id="SSF51735">
    <property type="entry name" value="NAD(P)-binding Rossmann-fold domains"/>
    <property type="match status" value="1"/>
</dbReference>
<dbReference type="eggNOG" id="COG1028">
    <property type="taxonomic scope" value="Bacteria"/>
</dbReference>
<keyword evidence="4" id="KW-1185">Reference proteome</keyword>
<organism evidence="3 4">
    <name type="scientific">Bifidobacterium ruminantium</name>
    <dbReference type="NCBI Taxonomy" id="78346"/>
    <lineage>
        <taxon>Bacteria</taxon>
        <taxon>Bacillati</taxon>
        <taxon>Actinomycetota</taxon>
        <taxon>Actinomycetes</taxon>
        <taxon>Bifidobacteriales</taxon>
        <taxon>Bifidobacteriaceae</taxon>
        <taxon>Bifidobacterium</taxon>
    </lineage>
</organism>
<dbReference type="Gene3D" id="3.40.50.720">
    <property type="entry name" value="NAD(P)-binding Rossmann-like Domain"/>
    <property type="match status" value="1"/>
</dbReference>
<dbReference type="Pfam" id="PF13561">
    <property type="entry name" value="adh_short_C2"/>
    <property type="match status" value="1"/>
</dbReference>
<dbReference type="InterPro" id="IPR036291">
    <property type="entry name" value="NAD(P)-bd_dom_sf"/>
</dbReference>
<proteinExistence type="inferred from homology"/>
<name>A0A087D2S0_BIFRU</name>
<dbReference type="PRINTS" id="PR00081">
    <property type="entry name" value="GDHRDH"/>
</dbReference>
<dbReference type="STRING" id="78346.BRUM_1037"/>
<dbReference type="PANTHER" id="PTHR42760:SF40">
    <property type="entry name" value="3-OXOACYL-[ACYL-CARRIER-PROTEIN] REDUCTASE, CHLOROPLASTIC"/>
    <property type="match status" value="1"/>
</dbReference>
<evidence type="ECO:0000256" key="1">
    <source>
        <dbReference type="ARBA" id="ARBA00006484"/>
    </source>
</evidence>
<dbReference type="EMBL" id="JGZL01000007">
    <property type="protein sequence ID" value="KFI89820.1"/>
    <property type="molecule type" value="Genomic_DNA"/>
</dbReference>
<reference evidence="3 4" key="1">
    <citation type="submission" date="2014-03" db="EMBL/GenBank/DDBJ databases">
        <title>Genomics of Bifidobacteria.</title>
        <authorList>
            <person name="Ventura M."/>
            <person name="Milani C."/>
            <person name="Lugli G.A."/>
        </authorList>
    </citation>
    <scope>NUCLEOTIDE SEQUENCE [LARGE SCALE GENOMIC DNA]</scope>
    <source>
        <strain evidence="3 4">LMG 21811</strain>
    </source>
</reference>
<dbReference type="AlphaFoldDB" id="A0A087D2S0"/>